<protein>
    <submittedName>
        <fullName evidence="1">Uncharacterized protein</fullName>
    </submittedName>
</protein>
<evidence type="ECO:0000313" key="1">
    <source>
        <dbReference type="EMBL" id="KAG5627920.1"/>
    </source>
</evidence>
<evidence type="ECO:0000313" key="2">
    <source>
        <dbReference type="Proteomes" id="UP000824120"/>
    </source>
</evidence>
<dbReference type="AlphaFoldDB" id="A0A9J6ATQ1"/>
<proteinExistence type="predicted"/>
<organism evidence="1 2">
    <name type="scientific">Solanum commersonii</name>
    <name type="common">Commerson's wild potato</name>
    <name type="synonym">Commerson's nightshade</name>
    <dbReference type="NCBI Taxonomy" id="4109"/>
    <lineage>
        <taxon>Eukaryota</taxon>
        <taxon>Viridiplantae</taxon>
        <taxon>Streptophyta</taxon>
        <taxon>Embryophyta</taxon>
        <taxon>Tracheophyta</taxon>
        <taxon>Spermatophyta</taxon>
        <taxon>Magnoliopsida</taxon>
        <taxon>eudicotyledons</taxon>
        <taxon>Gunneridae</taxon>
        <taxon>Pentapetalae</taxon>
        <taxon>asterids</taxon>
        <taxon>lamiids</taxon>
        <taxon>Solanales</taxon>
        <taxon>Solanaceae</taxon>
        <taxon>Solanoideae</taxon>
        <taxon>Solaneae</taxon>
        <taxon>Solanum</taxon>
    </lineage>
</organism>
<reference evidence="1 2" key="1">
    <citation type="submission" date="2020-09" db="EMBL/GenBank/DDBJ databases">
        <title>De no assembly of potato wild relative species, Solanum commersonii.</title>
        <authorList>
            <person name="Cho K."/>
        </authorList>
    </citation>
    <scope>NUCLEOTIDE SEQUENCE [LARGE SCALE GENOMIC DNA]</scope>
    <source>
        <strain evidence="1">LZ3.2</strain>
        <tissue evidence="1">Leaf</tissue>
    </source>
</reference>
<gene>
    <name evidence="1" type="ORF">H5410_013138</name>
</gene>
<dbReference type="EMBL" id="JACXVP010000002">
    <property type="protein sequence ID" value="KAG5627920.1"/>
    <property type="molecule type" value="Genomic_DNA"/>
</dbReference>
<accession>A0A9J6ATQ1</accession>
<comment type="caution">
    <text evidence="1">The sequence shown here is derived from an EMBL/GenBank/DDBJ whole genome shotgun (WGS) entry which is preliminary data.</text>
</comment>
<name>A0A9J6ATQ1_SOLCO</name>
<sequence length="229" mass="26445">MVEFFCDPRKARLYFVHKLMKTKLKEWNASNGGNLKKNKINLLNQTVDLVQEQRPLRACLDWLKKPISTKFGCQTPPKFDYQLNKCGCQLSHLWLPIFTKFGCHFPQVWLPKLLPHFDPTSLSLSSKKAWEILQNSLQGVDKESKDLDIMTVEQLEDSLQVGEAKMKRRNEEPLVKLLKTQASFKGFEGEKSYRGNGQWRGCGGRGRGRIWQPNFVEFGCHICVTNDVI</sequence>
<keyword evidence="2" id="KW-1185">Reference proteome</keyword>
<dbReference type="Proteomes" id="UP000824120">
    <property type="component" value="Chromosome 2"/>
</dbReference>